<dbReference type="EMBL" id="AP027734">
    <property type="protein sequence ID" value="BDZ55602.1"/>
    <property type="molecule type" value="Genomic_DNA"/>
</dbReference>
<reference evidence="2" key="1">
    <citation type="journal article" date="2019" name="Int. J. Syst. Evol. Microbiol.">
        <title>The Global Catalogue of Microorganisms (GCM) 10K type strain sequencing project: providing services to taxonomists for standard genome sequencing and annotation.</title>
        <authorList>
            <consortium name="The Broad Institute Genomics Platform"/>
            <consortium name="The Broad Institute Genome Sequencing Center for Infectious Disease"/>
            <person name="Wu L."/>
            <person name="Ma J."/>
        </authorList>
    </citation>
    <scope>NUCLEOTIDE SEQUENCE [LARGE SCALE GENOMIC DNA]</scope>
    <source>
        <strain evidence="2">NBRC 109019</strain>
    </source>
</reference>
<dbReference type="Gene3D" id="3.40.50.720">
    <property type="entry name" value="NAD(P)-binding Rossmann-like Domain"/>
    <property type="match status" value="1"/>
</dbReference>
<dbReference type="PANTHER" id="PTHR42722:SF1">
    <property type="entry name" value="VALINE DEHYDROGENASE"/>
    <property type="match status" value="1"/>
</dbReference>
<evidence type="ECO:0000313" key="1">
    <source>
        <dbReference type="EMBL" id="BDZ55602.1"/>
    </source>
</evidence>
<protein>
    <recommendedName>
        <fullName evidence="3">Glutamate/phenylalanine/leucine/valine dehydrogenase C-terminal domain-containing protein</fullName>
    </recommendedName>
</protein>
<name>A0ABM8H471_9MICO</name>
<accession>A0ABM8H471</accession>
<dbReference type="Proteomes" id="UP001321477">
    <property type="component" value="Chromosome"/>
</dbReference>
<dbReference type="PANTHER" id="PTHR42722">
    <property type="entry name" value="LEUCINE DEHYDROGENASE"/>
    <property type="match status" value="1"/>
</dbReference>
<proteinExistence type="predicted"/>
<evidence type="ECO:0008006" key="3">
    <source>
        <dbReference type="Google" id="ProtNLM"/>
    </source>
</evidence>
<dbReference type="InterPro" id="IPR036291">
    <property type="entry name" value="NAD(P)-bd_dom_sf"/>
</dbReference>
<gene>
    <name evidence="1" type="ORF">GCM10025870_26750</name>
</gene>
<evidence type="ECO:0000313" key="2">
    <source>
        <dbReference type="Proteomes" id="UP001321477"/>
    </source>
</evidence>
<dbReference type="Gene3D" id="3.40.50.10860">
    <property type="entry name" value="Leucine Dehydrogenase, chain A, domain 1"/>
    <property type="match status" value="1"/>
</dbReference>
<dbReference type="InterPro" id="IPR016211">
    <property type="entry name" value="Glu/Phe/Leu/Val/Trp_DH_bac/arc"/>
</dbReference>
<organism evidence="1 2">
    <name type="scientific">Agromyces marinus</name>
    <dbReference type="NCBI Taxonomy" id="1389020"/>
    <lineage>
        <taxon>Bacteria</taxon>
        <taxon>Bacillati</taxon>
        <taxon>Actinomycetota</taxon>
        <taxon>Actinomycetes</taxon>
        <taxon>Micrococcales</taxon>
        <taxon>Microbacteriaceae</taxon>
        <taxon>Agromyces</taxon>
    </lineage>
</organism>
<sequence>MRAVVGAANNQLAEREVARLLRGRGIAWAPDFVVNAGGVVYLDLASTPGIGQDELDRRIAGIGDVVAAVHREADRAGMTTLDAAERLAAARLDAAR</sequence>
<keyword evidence="2" id="KW-1185">Reference proteome</keyword>
<dbReference type="SUPFAM" id="SSF51735">
    <property type="entry name" value="NAD(P)-binding Rossmann-fold domains"/>
    <property type="match status" value="1"/>
</dbReference>